<keyword evidence="3" id="KW-0975">Bacterial flagellum</keyword>
<reference evidence="5" key="1">
    <citation type="submission" date="2019-08" db="EMBL/GenBank/DDBJ databases">
        <authorList>
            <person name="Kucharzyk K."/>
            <person name="Murdoch R.W."/>
            <person name="Higgins S."/>
            <person name="Loffler F."/>
        </authorList>
    </citation>
    <scope>NUCLEOTIDE SEQUENCE</scope>
</reference>
<dbReference type="AlphaFoldDB" id="A0A644YEK1"/>
<dbReference type="Pfam" id="PF00460">
    <property type="entry name" value="Flg_bb_rod"/>
    <property type="match status" value="1"/>
</dbReference>
<dbReference type="PIRSF" id="PIRSF002889">
    <property type="entry name" value="Rod_FlgB"/>
    <property type="match status" value="1"/>
</dbReference>
<keyword evidence="5" id="KW-0282">Flagellum</keyword>
<dbReference type="InterPro" id="IPR006300">
    <property type="entry name" value="FlgB"/>
</dbReference>
<dbReference type="InterPro" id="IPR001444">
    <property type="entry name" value="Flag_bb_rod_N"/>
</dbReference>
<evidence type="ECO:0000256" key="3">
    <source>
        <dbReference type="ARBA" id="ARBA00023143"/>
    </source>
</evidence>
<proteinExistence type="inferred from homology"/>
<dbReference type="PANTHER" id="PTHR30435">
    <property type="entry name" value="FLAGELLAR PROTEIN"/>
    <property type="match status" value="1"/>
</dbReference>
<dbReference type="GO" id="GO:0071978">
    <property type="term" value="P:bacterial-type flagellum-dependent swarming motility"/>
    <property type="evidence" value="ECO:0007669"/>
    <property type="project" value="TreeGrafter"/>
</dbReference>
<dbReference type="NCBIfam" id="TIGR01396">
    <property type="entry name" value="FlgB"/>
    <property type="match status" value="1"/>
</dbReference>
<comment type="similarity">
    <text evidence="2">Belongs to the flagella basal body rod proteins family.</text>
</comment>
<evidence type="ECO:0000256" key="1">
    <source>
        <dbReference type="ARBA" id="ARBA00004117"/>
    </source>
</evidence>
<comment type="caution">
    <text evidence="5">The sequence shown here is derived from an EMBL/GenBank/DDBJ whole genome shotgun (WGS) entry which is preliminary data.</text>
</comment>
<protein>
    <submittedName>
        <fullName evidence="5">Flagellar basal body rod protein FlgB</fullName>
    </submittedName>
</protein>
<dbReference type="PANTHER" id="PTHR30435:SF12">
    <property type="entry name" value="FLAGELLAR BASAL BODY ROD PROTEIN FLGB"/>
    <property type="match status" value="1"/>
</dbReference>
<comment type="subcellular location">
    <subcellularLocation>
        <location evidence="1">Bacterial flagellum basal body</location>
    </subcellularLocation>
</comment>
<gene>
    <name evidence="5" type="primary">flgB_7</name>
    <name evidence="5" type="ORF">SDC9_73587</name>
</gene>
<name>A0A644YEK1_9ZZZZ</name>
<accession>A0A644YEK1</accession>
<keyword evidence="5" id="KW-0966">Cell projection</keyword>
<organism evidence="5">
    <name type="scientific">bioreactor metagenome</name>
    <dbReference type="NCBI Taxonomy" id="1076179"/>
    <lineage>
        <taxon>unclassified sequences</taxon>
        <taxon>metagenomes</taxon>
        <taxon>ecological metagenomes</taxon>
    </lineage>
</organism>
<evidence type="ECO:0000313" key="5">
    <source>
        <dbReference type="EMBL" id="MPM27082.1"/>
    </source>
</evidence>
<sequence>MLKAILSNPQFSVLEQGINAASLRHKVVSNNIANVNTPGFKKSEVIFENLLQDELNGRRGLALAKTNGSHLSNRVSESGAPFINTINSTSFRTDGNNVDIDIEMANLAKNNIYYNALVTQLSKHLAGLKSAINEGRRSYGDVWCH</sequence>
<feature type="domain" description="Flagellar basal body rod protein N-terminal" evidence="4">
    <location>
        <begin position="14"/>
        <end position="41"/>
    </location>
</feature>
<dbReference type="GO" id="GO:0030694">
    <property type="term" value="C:bacterial-type flagellum basal body, rod"/>
    <property type="evidence" value="ECO:0007669"/>
    <property type="project" value="InterPro"/>
</dbReference>
<evidence type="ECO:0000256" key="2">
    <source>
        <dbReference type="ARBA" id="ARBA00009677"/>
    </source>
</evidence>
<evidence type="ECO:0000259" key="4">
    <source>
        <dbReference type="Pfam" id="PF00460"/>
    </source>
</evidence>
<dbReference type="InterPro" id="IPR019776">
    <property type="entry name" value="Flagellar_basal_body_rod_CS"/>
</dbReference>
<dbReference type="EMBL" id="VSSQ01004904">
    <property type="protein sequence ID" value="MPM27082.1"/>
    <property type="molecule type" value="Genomic_DNA"/>
</dbReference>
<keyword evidence="5" id="KW-0969">Cilium</keyword>
<dbReference type="PROSITE" id="PS00588">
    <property type="entry name" value="FLAGELLA_BB_ROD"/>
    <property type="match status" value="1"/>
</dbReference>